<accession>A0AAU7NUQ8</accession>
<sequence>MPNLFSHIDQLEMLNQKLSLSEKLDNLRNTLLDHFPFIDRIAVVVYDPDTDMLKTLAYSSKDTSPLLHYQAKLHEAHSLLEILRKKRPRVINDLAVFDRGGHEYTQRLSERGYRSSYTHPILHEGQFYGFVFYNSFQKNVFQERVLTELDICSHLIMLLVVNEWSHAQTLTATVRSALSITNQRDPETGGHIARMSHYARIIAVELAETMGFDDQFIENIFLFSPLHDVGKIAIPDQILLKPGKLSEEEFEVMKTHASKGREIIDDLLENYHLSQFHHIDMIRNIAEHHHEAMDGSGYPEGLVADEIPIESRIVAVADIFDALTTQRPYKNAWSNDDAFALLQKLAGIKLDRQCVDALRKNRFSVEEIQRHFKDE</sequence>
<evidence type="ECO:0000259" key="1">
    <source>
        <dbReference type="PROSITE" id="PS51832"/>
    </source>
</evidence>
<dbReference type="RefSeq" id="WP_305906502.1">
    <property type="nucleotide sequence ID" value="NZ_CP157743.1"/>
</dbReference>
<dbReference type="InterPro" id="IPR003607">
    <property type="entry name" value="HD/PDEase_dom"/>
</dbReference>
<dbReference type="SUPFAM" id="SSF55781">
    <property type="entry name" value="GAF domain-like"/>
    <property type="match status" value="1"/>
</dbReference>
<evidence type="ECO:0000313" key="2">
    <source>
        <dbReference type="EMBL" id="XBS20722.1"/>
    </source>
</evidence>
<dbReference type="InterPro" id="IPR029016">
    <property type="entry name" value="GAF-like_dom_sf"/>
</dbReference>
<dbReference type="Proteomes" id="UP001225378">
    <property type="component" value="Chromosome"/>
</dbReference>
<dbReference type="Gene3D" id="1.10.3210.10">
    <property type="entry name" value="Hypothetical protein af1432"/>
    <property type="match status" value="1"/>
</dbReference>
<keyword evidence="3" id="KW-1185">Reference proteome</keyword>
<dbReference type="PROSITE" id="PS51832">
    <property type="entry name" value="HD_GYP"/>
    <property type="match status" value="1"/>
</dbReference>
<dbReference type="GO" id="GO:0008081">
    <property type="term" value="F:phosphoric diester hydrolase activity"/>
    <property type="evidence" value="ECO:0007669"/>
    <property type="project" value="UniProtKB-ARBA"/>
</dbReference>
<dbReference type="KEGG" id="mech:Q9L42_000910"/>
<proteinExistence type="predicted"/>
<evidence type="ECO:0000313" key="3">
    <source>
        <dbReference type="Proteomes" id="UP001225378"/>
    </source>
</evidence>
<reference evidence="2 3" key="1">
    <citation type="journal article" date="2024" name="Microbiology">
        <title>Methylomarinum rosea sp. nov., a novel halophilic methanotrophic bacterium from the hypersaline Lake Elton.</title>
        <authorList>
            <person name="Suleimanov R.Z."/>
            <person name="Oshkin I.Y."/>
            <person name="Danilova O.V."/>
            <person name="Suzina N.E."/>
            <person name="Dedysh S.N."/>
        </authorList>
    </citation>
    <scope>NUCLEOTIDE SEQUENCE [LARGE SCALE GENOMIC DNA]</scope>
    <source>
        <strain evidence="2 3">Ch1-1</strain>
    </source>
</reference>
<dbReference type="PANTHER" id="PTHR45228">
    <property type="entry name" value="CYCLIC DI-GMP PHOSPHODIESTERASE TM_0186-RELATED"/>
    <property type="match status" value="1"/>
</dbReference>
<dbReference type="SMART" id="SM00471">
    <property type="entry name" value="HDc"/>
    <property type="match status" value="1"/>
</dbReference>
<dbReference type="SUPFAM" id="SSF109604">
    <property type="entry name" value="HD-domain/PDEase-like"/>
    <property type="match status" value="1"/>
</dbReference>
<keyword evidence="2" id="KW-0378">Hydrolase</keyword>
<gene>
    <name evidence="2" type="ORF">Q9L42_000910</name>
</gene>
<organism evidence="2 3">
    <name type="scientific">Methylomarinum roseum</name>
    <dbReference type="NCBI Taxonomy" id="3067653"/>
    <lineage>
        <taxon>Bacteria</taxon>
        <taxon>Pseudomonadati</taxon>
        <taxon>Pseudomonadota</taxon>
        <taxon>Gammaproteobacteria</taxon>
        <taxon>Methylococcales</taxon>
        <taxon>Methylococcaceae</taxon>
        <taxon>Methylomarinum</taxon>
    </lineage>
</organism>
<dbReference type="EMBL" id="CP157743">
    <property type="protein sequence ID" value="XBS20722.1"/>
    <property type="molecule type" value="Genomic_DNA"/>
</dbReference>
<dbReference type="CDD" id="cd00077">
    <property type="entry name" value="HDc"/>
    <property type="match status" value="1"/>
</dbReference>
<dbReference type="InterPro" id="IPR052020">
    <property type="entry name" value="Cyclic_di-GMP/3'3'-cGAMP_PDE"/>
</dbReference>
<dbReference type="Gene3D" id="3.30.450.40">
    <property type="match status" value="1"/>
</dbReference>
<dbReference type="Pfam" id="PF13487">
    <property type="entry name" value="HD_5"/>
    <property type="match status" value="1"/>
</dbReference>
<dbReference type="PANTHER" id="PTHR45228:SF1">
    <property type="entry name" value="CYCLIC DI-GMP PHOSPHODIESTERASE TM_0186"/>
    <property type="match status" value="1"/>
</dbReference>
<dbReference type="EC" id="3.1.4.-" evidence="2"/>
<protein>
    <submittedName>
        <fullName evidence="2">HD-GYP domain-containing protein</fullName>
        <ecNumber evidence="2">3.1.4.-</ecNumber>
    </submittedName>
</protein>
<name>A0AAU7NUQ8_9GAMM</name>
<dbReference type="InterPro" id="IPR037522">
    <property type="entry name" value="HD_GYP_dom"/>
</dbReference>
<feature type="domain" description="HD-GYP" evidence="1">
    <location>
        <begin position="166"/>
        <end position="374"/>
    </location>
</feature>
<dbReference type="AlphaFoldDB" id="A0AAU7NUQ8"/>